<feature type="repeat" description="ANK" evidence="5">
    <location>
        <begin position="47"/>
        <end position="80"/>
    </location>
</feature>
<dbReference type="GO" id="GO:0032420">
    <property type="term" value="C:stereocilium"/>
    <property type="evidence" value="ECO:0007669"/>
    <property type="project" value="UniProtKB-SubCell"/>
</dbReference>
<dbReference type="SUPFAM" id="SSF48403">
    <property type="entry name" value="Ankyrin repeat"/>
    <property type="match status" value="1"/>
</dbReference>
<evidence type="ECO:0000256" key="3">
    <source>
        <dbReference type="ARBA" id="ARBA00022740"/>
    </source>
</evidence>
<sequence>MTYEMSANSQMDNDVTPVYLAAQEGHLEVLKFLVLEAGGSLYVRAKDGMAPIHAAAQMGCLSCLKWMVRDQGVDPNLKDGDGATPLHFAASRGHADCVRWLLRYGGKLVPDKFGKSPINDAAENQQMEVRDQGVDPNLKDGDGATPLHFAASRGHADCVRWLLRYGGKLVPDKFGKSPINDAAENQQMEVSTVIKVEVHSSSSGAGSEESSDLSERGSRNGDHDYEDIYSLGASDTGPGRKTLRSRSRDSGSHSRSGSVSSTNSNVVVHITATGGPGGVQPCSPTLCKLGNTRDEMNTSEVTATTPVSQNHNNPDSEHGPALINKQKALPFIPPKFPNNGDDSNALIKPSEYLKSICGTKTSTLRRSTSEMNMTSECLKAEQKSDVPPPPPLPPNMVEPAEENAKERQTHQPLATISIQDLNSVQLRRTVPPPPPLPPNMVEPAEENAKERQTHQPLATISIQDLNSVQLRRTVAGKTMSVPLNVPGKILELSGVKLGNANIVMKEIESVGCF</sequence>
<dbReference type="GO" id="GO:0051015">
    <property type="term" value="F:actin filament binding"/>
    <property type="evidence" value="ECO:0007669"/>
    <property type="project" value="TreeGrafter"/>
</dbReference>
<feature type="compositionally biased region" description="Basic and acidic residues" evidence="6">
    <location>
        <begin position="213"/>
        <end position="223"/>
    </location>
</feature>
<dbReference type="PaxDb" id="121845-A0A3Q0IL33"/>
<dbReference type="PANTHER" id="PTHR24153">
    <property type="entry name" value="ESPIN"/>
    <property type="match status" value="1"/>
</dbReference>
<dbReference type="Gene3D" id="1.25.40.20">
    <property type="entry name" value="Ankyrin repeat-containing domain"/>
    <property type="match status" value="2"/>
</dbReference>
<dbReference type="KEGG" id="dci:103506027"/>
<name>A0A3Q0IL33_DIACI</name>
<dbReference type="InterPro" id="IPR052420">
    <property type="entry name" value="Espin/Espin-like"/>
</dbReference>
<dbReference type="AlphaFoldDB" id="A0A3Q0IL33"/>
<evidence type="ECO:0000313" key="7">
    <source>
        <dbReference type="Proteomes" id="UP000079169"/>
    </source>
</evidence>
<proteinExistence type="predicted"/>
<dbReference type="GO" id="GO:0007605">
    <property type="term" value="P:sensory perception of sound"/>
    <property type="evidence" value="ECO:0007669"/>
    <property type="project" value="UniProtKB-KW"/>
</dbReference>
<dbReference type="InterPro" id="IPR036770">
    <property type="entry name" value="Ankyrin_rpt-contain_sf"/>
</dbReference>
<dbReference type="Pfam" id="PF00023">
    <property type="entry name" value="Ank"/>
    <property type="match status" value="1"/>
</dbReference>
<dbReference type="STRING" id="121845.A0A3Q0IL33"/>
<feature type="compositionally biased region" description="Pro residues" evidence="6">
    <location>
        <begin position="386"/>
        <end position="396"/>
    </location>
</feature>
<dbReference type="Pfam" id="PF12796">
    <property type="entry name" value="Ank_2"/>
    <property type="match status" value="2"/>
</dbReference>
<evidence type="ECO:0000256" key="4">
    <source>
        <dbReference type="ARBA" id="ARBA00023043"/>
    </source>
</evidence>
<feature type="region of interest" description="Disordered" evidence="6">
    <location>
        <begin position="380"/>
        <end position="410"/>
    </location>
</feature>
<feature type="repeat" description="ANK" evidence="5">
    <location>
        <begin position="142"/>
        <end position="169"/>
    </location>
</feature>
<feature type="repeat" description="ANK" evidence="5">
    <location>
        <begin position="81"/>
        <end position="108"/>
    </location>
</feature>
<feature type="repeat" description="ANK" evidence="5">
    <location>
        <begin position="13"/>
        <end position="46"/>
    </location>
</feature>
<evidence type="ECO:0000256" key="1">
    <source>
        <dbReference type="ARBA" id="ARBA00004645"/>
    </source>
</evidence>
<dbReference type="GO" id="GO:0051017">
    <property type="term" value="P:actin filament bundle assembly"/>
    <property type="evidence" value="ECO:0007669"/>
    <property type="project" value="TreeGrafter"/>
</dbReference>
<dbReference type="GeneID" id="103506027"/>
<dbReference type="InterPro" id="IPR002110">
    <property type="entry name" value="Ankyrin_rpt"/>
</dbReference>
<dbReference type="GO" id="GO:0005737">
    <property type="term" value="C:cytoplasm"/>
    <property type="evidence" value="ECO:0007669"/>
    <property type="project" value="TreeGrafter"/>
</dbReference>
<reference evidence="8" key="1">
    <citation type="submission" date="2025-08" db="UniProtKB">
        <authorList>
            <consortium name="RefSeq"/>
        </authorList>
    </citation>
    <scope>IDENTIFICATION</scope>
</reference>
<feature type="compositionally biased region" description="Low complexity" evidence="6">
    <location>
        <begin position="253"/>
        <end position="269"/>
    </location>
</feature>
<dbReference type="SMART" id="SM00248">
    <property type="entry name" value="ANK"/>
    <property type="match status" value="4"/>
</dbReference>
<keyword evidence="7" id="KW-1185">Reference proteome</keyword>
<comment type="subcellular location">
    <subcellularLocation>
        <location evidence="1">Cell projection</location>
        <location evidence="1">Stereocilium</location>
    </subcellularLocation>
</comment>
<accession>A0A3Q0IL33</accession>
<gene>
    <name evidence="8" type="primary">LOC103506027</name>
</gene>
<organism evidence="7 8">
    <name type="scientific">Diaphorina citri</name>
    <name type="common">Asian citrus psyllid</name>
    <dbReference type="NCBI Taxonomy" id="121845"/>
    <lineage>
        <taxon>Eukaryota</taxon>
        <taxon>Metazoa</taxon>
        <taxon>Ecdysozoa</taxon>
        <taxon>Arthropoda</taxon>
        <taxon>Hexapoda</taxon>
        <taxon>Insecta</taxon>
        <taxon>Pterygota</taxon>
        <taxon>Neoptera</taxon>
        <taxon>Paraneoptera</taxon>
        <taxon>Hemiptera</taxon>
        <taxon>Sternorrhyncha</taxon>
        <taxon>Psylloidea</taxon>
        <taxon>Psyllidae</taxon>
        <taxon>Diaphorininae</taxon>
        <taxon>Diaphorina</taxon>
    </lineage>
</organism>
<evidence type="ECO:0000256" key="2">
    <source>
        <dbReference type="ARBA" id="ARBA00022737"/>
    </source>
</evidence>
<evidence type="ECO:0000256" key="5">
    <source>
        <dbReference type="PROSITE-ProRule" id="PRU00023"/>
    </source>
</evidence>
<protein>
    <submittedName>
        <fullName evidence="8">Espin-like</fullName>
    </submittedName>
</protein>
<dbReference type="PROSITE" id="PS50088">
    <property type="entry name" value="ANK_REPEAT"/>
    <property type="match status" value="4"/>
</dbReference>
<dbReference type="RefSeq" id="XP_026676991.1">
    <property type="nucleotide sequence ID" value="XM_026821190.1"/>
</dbReference>
<keyword evidence="3" id="KW-1009">Hearing</keyword>
<dbReference type="PANTHER" id="PTHR24153:SF8">
    <property type="entry name" value="FORKED, ISOFORM F"/>
    <property type="match status" value="1"/>
</dbReference>
<evidence type="ECO:0000256" key="6">
    <source>
        <dbReference type="SAM" id="MobiDB-lite"/>
    </source>
</evidence>
<keyword evidence="2" id="KW-0677">Repeat</keyword>
<feature type="region of interest" description="Disordered" evidence="6">
    <location>
        <begin position="198"/>
        <end position="277"/>
    </location>
</feature>
<dbReference type="Proteomes" id="UP000079169">
    <property type="component" value="Unplaced"/>
</dbReference>
<keyword evidence="4 5" id="KW-0040">ANK repeat</keyword>
<evidence type="ECO:0000313" key="8">
    <source>
        <dbReference type="RefSeq" id="XP_026676991.1"/>
    </source>
</evidence>
<dbReference type="PROSITE" id="PS50297">
    <property type="entry name" value="ANK_REP_REGION"/>
    <property type="match status" value="3"/>
</dbReference>